<reference evidence="1 2" key="1">
    <citation type="submission" date="2018-11" db="EMBL/GenBank/DDBJ databases">
        <title>Haplotype-resolved cattle genomes.</title>
        <authorList>
            <person name="Low W.Y."/>
            <person name="Tearle R."/>
            <person name="Bickhart D.M."/>
            <person name="Rosen B.D."/>
            <person name="Koren S."/>
            <person name="Rhie A."/>
            <person name="Hiendleder S."/>
            <person name="Phillippy A.M."/>
            <person name="Smith T.P.L."/>
            <person name="Williams J.L."/>
        </authorList>
    </citation>
    <scope>NUCLEOTIDE SEQUENCE [LARGE SCALE GENOMIC DNA]</scope>
</reference>
<evidence type="ECO:0000313" key="2">
    <source>
        <dbReference type="Proteomes" id="UP000314981"/>
    </source>
</evidence>
<protein>
    <submittedName>
        <fullName evidence="1">Uncharacterized protein</fullName>
    </submittedName>
</protein>
<sequence length="80" mass="9350">PILFPFGNHSFVFCVCETISILNLHTVLYNGCTNLYSYQQCRKVLFSPHPLQHLLFIDFWIMAILVSMNESNFEMNDYGI</sequence>
<reference evidence="1" key="3">
    <citation type="submission" date="2025-09" db="UniProtKB">
        <authorList>
            <consortium name="Ensembl"/>
        </authorList>
    </citation>
    <scope>IDENTIFICATION</scope>
</reference>
<evidence type="ECO:0000313" key="1">
    <source>
        <dbReference type="Ensembl" id="ENSBIXP00000015742.1"/>
    </source>
</evidence>
<reference evidence="1" key="2">
    <citation type="submission" date="2025-08" db="UniProtKB">
        <authorList>
            <consortium name="Ensembl"/>
        </authorList>
    </citation>
    <scope>IDENTIFICATION</scope>
</reference>
<dbReference type="OMA" id="IDFWIMA"/>
<dbReference type="Ensembl" id="ENSBIXT00000027325.1">
    <property type="protein sequence ID" value="ENSBIXP00000015742.1"/>
    <property type="gene ID" value="ENSBIXG00000000456.1"/>
</dbReference>
<name>A0A4W2CUY2_BOBOX</name>
<dbReference type="AlphaFoldDB" id="A0A4W2CUY2"/>
<proteinExistence type="predicted"/>
<keyword evidence="2" id="KW-1185">Reference proteome</keyword>
<dbReference type="Proteomes" id="UP000314981">
    <property type="component" value="Chromosome 8"/>
</dbReference>
<accession>A0A4W2CUY2</accession>
<organism evidence="1 2">
    <name type="scientific">Bos indicus x Bos taurus</name>
    <name type="common">Hybrid cattle</name>
    <dbReference type="NCBI Taxonomy" id="30522"/>
    <lineage>
        <taxon>Eukaryota</taxon>
        <taxon>Metazoa</taxon>
        <taxon>Chordata</taxon>
        <taxon>Craniata</taxon>
        <taxon>Vertebrata</taxon>
        <taxon>Euteleostomi</taxon>
        <taxon>Mammalia</taxon>
        <taxon>Eutheria</taxon>
        <taxon>Laurasiatheria</taxon>
        <taxon>Artiodactyla</taxon>
        <taxon>Ruminantia</taxon>
        <taxon>Pecora</taxon>
        <taxon>Bovidae</taxon>
        <taxon>Bovinae</taxon>
        <taxon>Bos</taxon>
    </lineage>
</organism>